<dbReference type="EMBL" id="JBHTIU010000028">
    <property type="protein sequence ID" value="MFD0869318.1"/>
    <property type="molecule type" value="Genomic_DNA"/>
</dbReference>
<protein>
    <submittedName>
        <fullName evidence="1">Uncharacterized protein</fullName>
    </submittedName>
</protein>
<proteinExistence type="predicted"/>
<dbReference type="Proteomes" id="UP001597120">
    <property type="component" value="Unassembled WGS sequence"/>
</dbReference>
<sequence>MKIRIWTGRMGKRRLPLFYLQELKWVLVQLVALLNKVGGSQGTMY</sequence>
<evidence type="ECO:0000313" key="2">
    <source>
        <dbReference type="Proteomes" id="UP001597120"/>
    </source>
</evidence>
<gene>
    <name evidence="1" type="ORF">ACFQ03_09150</name>
</gene>
<evidence type="ECO:0000313" key="1">
    <source>
        <dbReference type="EMBL" id="MFD0869318.1"/>
    </source>
</evidence>
<comment type="caution">
    <text evidence="1">The sequence shown here is derived from an EMBL/GenBank/DDBJ whole genome shotgun (WGS) entry which is preliminary data.</text>
</comment>
<organism evidence="1 2">
    <name type="scientific">Paenibacillus residui</name>
    <dbReference type="NCBI Taxonomy" id="629724"/>
    <lineage>
        <taxon>Bacteria</taxon>
        <taxon>Bacillati</taxon>
        <taxon>Bacillota</taxon>
        <taxon>Bacilli</taxon>
        <taxon>Bacillales</taxon>
        <taxon>Paenibacillaceae</taxon>
        <taxon>Paenibacillus</taxon>
    </lineage>
</organism>
<reference evidence="2" key="1">
    <citation type="journal article" date="2019" name="Int. J. Syst. Evol. Microbiol.">
        <title>The Global Catalogue of Microorganisms (GCM) 10K type strain sequencing project: providing services to taxonomists for standard genome sequencing and annotation.</title>
        <authorList>
            <consortium name="The Broad Institute Genomics Platform"/>
            <consortium name="The Broad Institute Genome Sequencing Center for Infectious Disease"/>
            <person name="Wu L."/>
            <person name="Ma J."/>
        </authorList>
    </citation>
    <scope>NUCLEOTIDE SEQUENCE [LARGE SCALE GENOMIC DNA]</scope>
    <source>
        <strain evidence="2">CCUG 57263</strain>
    </source>
</reference>
<dbReference type="RefSeq" id="WP_186328475.1">
    <property type="nucleotide sequence ID" value="NZ_JBHTIU010000028.1"/>
</dbReference>
<accession>A0ABW3D787</accession>
<name>A0ABW3D787_9BACL</name>
<keyword evidence="2" id="KW-1185">Reference proteome</keyword>